<feature type="transmembrane region" description="Helical" evidence="2">
    <location>
        <begin position="31"/>
        <end position="51"/>
    </location>
</feature>
<feature type="region of interest" description="Disordered" evidence="1">
    <location>
        <begin position="59"/>
        <end position="81"/>
    </location>
</feature>
<dbReference type="Proteomes" id="UP000317638">
    <property type="component" value="Unassembled WGS sequence"/>
</dbReference>
<accession>A0A553JX96</accession>
<dbReference type="AlphaFoldDB" id="A0A553JX96"/>
<dbReference type="InterPro" id="IPR045597">
    <property type="entry name" value="DUF6458"/>
</dbReference>
<proteinExistence type="predicted"/>
<keyword evidence="5" id="KW-1185">Reference proteome</keyword>
<keyword evidence="2" id="KW-1133">Transmembrane helix</keyword>
<evidence type="ECO:0000256" key="2">
    <source>
        <dbReference type="SAM" id="Phobius"/>
    </source>
</evidence>
<organism evidence="4 5">
    <name type="scientific">Tessaracoccus rhinocerotis</name>
    <dbReference type="NCBI Taxonomy" id="1689449"/>
    <lineage>
        <taxon>Bacteria</taxon>
        <taxon>Bacillati</taxon>
        <taxon>Actinomycetota</taxon>
        <taxon>Actinomycetes</taxon>
        <taxon>Propionibacteriales</taxon>
        <taxon>Propionibacteriaceae</taxon>
        <taxon>Tessaracoccus</taxon>
    </lineage>
</organism>
<gene>
    <name evidence="4" type="ORF">FOJ82_14545</name>
</gene>
<evidence type="ECO:0000259" key="3">
    <source>
        <dbReference type="Pfam" id="PF20059"/>
    </source>
</evidence>
<name>A0A553JX96_9ACTN</name>
<dbReference type="OrthoDB" id="3730968at2"/>
<evidence type="ECO:0000313" key="4">
    <source>
        <dbReference type="EMBL" id="TRY17064.1"/>
    </source>
</evidence>
<comment type="caution">
    <text evidence="4">The sequence shown here is derived from an EMBL/GenBank/DDBJ whole genome shotgun (WGS) entry which is preliminary data.</text>
</comment>
<keyword evidence="2" id="KW-0472">Membrane</keyword>
<keyword evidence="2" id="KW-0812">Transmembrane</keyword>
<protein>
    <recommendedName>
        <fullName evidence="3">DUF6458 domain-containing protein</fullName>
    </recommendedName>
</protein>
<evidence type="ECO:0000256" key="1">
    <source>
        <dbReference type="SAM" id="MobiDB-lite"/>
    </source>
</evidence>
<dbReference type="RefSeq" id="WP_143939207.1">
    <property type="nucleotide sequence ID" value="NZ_VKKG01000006.1"/>
</dbReference>
<dbReference type="Pfam" id="PF20059">
    <property type="entry name" value="DUF6458"/>
    <property type="match status" value="1"/>
</dbReference>
<dbReference type="EMBL" id="VKKG01000006">
    <property type="protein sequence ID" value="TRY17064.1"/>
    <property type="molecule type" value="Genomic_DNA"/>
</dbReference>
<reference evidence="4 5" key="1">
    <citation type="submission" date="2019-07" db="EMBL/GenBank/DDBJ databases">
        <authorList>
            <person name="Zhou L.-Y."/>
        </authorList>
    </citation>
    <scope>NUCLEOTIDE SEQUENCE [LARGE SCALE GENOMIC DNA]</scope>
    <source>
        <strain evidence="4 5">YIM 101269</strain>
    </source>
</reference>
<evidence type="ECO:0000313" key="5">
    <source>
        <dbReference type="Proteomes" id="UP000317638"/>
    </source>
</evidence>
<sequence>MRIGTSIFLLALGAILAFAISEDTVSFFNINIAGYILMACGVFGVIWSLIASQRHRSTETRVMNDPNTGDQVTRSETRDGI</sequence>
<feature type="domain" description="DUF6458" evidence="3">
    <location>
        <begin position="1"/>
        <end position="67"/>
    </location>
</feature>